<evidence type="ECO:0000256" key="4">
    <source>
        <dbReference type="ARBA" id="ARBA00022723"/>
    </source>
</evidence>
<dbReference type="InterPro" id="IPR047246">
    <property type="entry name" value="ThrRS_anticodon"/>
</dbReference>
<dbReference type="InterPro" id="IPR033728">
    <property type="entry name" value="ThrRS_core"/>
</dbReference>
<evidence type="ECO:0000256" key="10">
    <source>
        <dbReference type="ARBA" id="ARBA00031900"/>
    </source>
</evidence>
<organism evidence="14 15">
    <name type="scientific">Heterocephalus glaber</name>
    <name type="common">Naked mole rat</name>
    <dbReference type="NCBI Taxonomy" id="10181"/>
    <lineage>
        <taxon>Eukaryota</taxon>
        <taxon>Metazoa</taxon>
        <taxon>Chordata</taxon>
        <taxon>Craniata</taxon>
        <taxon>Vertebrata</taxon>
        <taxon>Euteleostomi</taxon>
        <taxon>Mammalia</taxon>
        <taxon>Eutheria</taxon>
        <taxon>Euarchontoglires</taxon>
        <taxon>Glires</taxon>
        <taxon>Rodentia</taxon>
        <taxon>Hystricomorpha</taxon>
        <taxon>Bathyergidae</taxon>
        <taxon>Heterocephalus</taxon>
    </lineage>
</organism>
<dbReference type="GO" id="GO:0046872">
    <property type="term" value="F:metal ion binding"/>
    <property type="evidence" value="ECO:0007669"/>
    <property type="project" value="UniProtKB-KW"/>
</dbReference>
<dbReference type="InterPro" id="IPR006195">
    <property type="entry name" value="aa-tRNA-synth_II"/>
</dbReference>
<dbReference type="Gene3D" id="3.30.930.10">
    <property type="entry name" value="Bira Bifunctional Protein, Domain 2"/>
    <property type="match status" value="1"/>
</dbReference>
<dbReference type="Gene3D" id="3.10.20.30">
    <property type="match status" value="1"/>
</dbReference>
<keyword evidence="6" id="KW-0862">Zinc</keyword>
<dbReference type="SUPFAM" id="SSF52954">
    <property type="entry name" value="Class II aaRS ABD-related"/>
    <property type="match status" value="1"/>
</dbReference>
<evidence type="ECO:0000259" key="12">
    <source>
        <dbReference type="PROSITE" id="PS50862"/>
    </source>
</evidence>
<dbReference type="InParanoid" id="G5ARZ6"/>
<dbReference type="PROSITE" id="PS50862">
    <property type="entry name" value="AA_TRNA_LIGASE_II"/>
    <property type="match status" value="1"/>
</dbReference>
<evidence type="ECO:0000256" key="9">
    <source>
        <dbReference type="ARBA" id="ARBA00023146"/>
    </source>
</evidence>
<evidence type="ECO:0000256" key="3">
    <source>
        <dbReference type="ARBA" id="ARBA00022598"/>
    </source>
</evidence>
<proteinExistence type="inferred from homology"/>
<dbReference type="PRINTS" id="PR01047">
    <property type="entry name" value="TRNASYNTHTHR"/>
</dbReference>
<keyword evidence="5" id="KW-0547">Nucleotide-binding</keyword>
<dbReference type="Pfam" id="PF00587">
    <property type="entry name" value="tRNA-synt_2b"/>
    <property type="match status" value="1"/>
</dbReference>
<dbReference type="FunFam" id="3.30.930.10:FF:000002">
    <property type="entry name" value="Threonine--tRNA ligase"/>
    <property type="match status" value="1"/>
</dbReference>
<dbReference type="Pfam" id="PF03129">
    <property type="entry name" value="HGTP_anticodon"/>
    <property type="match status" value="1"/>
</dbReference>
<dbReference type="InterPro" id="IPR012675">
    <property type="entry name" value="Beta-grasp_dom_sf"/>
</dbReference>
<dbReference type="CDD" id="cd01667">
    <property type="entry name" value="TGS_ThrRS"/>
    <property type="match status" value="1"/>
</dbReference>
<dbReference type="SUPFAM" id="SSF81271">
    <property type="entry name" value="TGS-like"/>
    <property type="match status" value="1"/>
</dbReference>
<evidence type="ECO:0000313" key="15">
    <source>
        <dbReference type="Proteomes" id="UP000006813"/>
    </source>
</evidence>
<dbReference type="GO" id="GO:0005524">
    <property type="term" value="F:ATP binding"/>
    <property type="evidence" value="ECO:0007669"/>
    <property type="project" value="UniProtKB-KW"/>
</dbReference>
<dbReference type="PROSITE" id="PS51880">
    <property type="entry name" value="TGS"/>
    <property type="match status" value="1"/>
</dbReference>
<evidence type="ECO:0000256" key="5">
    <source>
        <dbReference type="ARBA" id="ARBA00022741"/>
    </source>
</evidence>
<evidence type="ECO:0000259" key="13">
    <source>
        <dbReference type="PROSITE" id="PS51880"/>
    </source>
</evidence>
<dbReference type="InterPro" id="IPR004095">
    <property type="entry name" value="TGS"/>
</dbReference>
<dbReference type="CDD" id="cd00860">
    <property type="entry name" value="ThrRS_anticodon"/>
    <property type="match status" value="1"/>
</dbReference>
<evidence type="ECO:0000256" key="2">
    <source>
        <dbReference type="ARBA" id="ARBA00013163"/>
    </source>
</evidence>
<accession>G5ARZ6</accession>
<comment type="catalytic activity">
    <reaction evidence="11">
        <text>tRNA(Thr) + L-threonine + ATP = L-threonyl-tRNA(Thr) + AMP + diphosphate + H(+)</text>
        <dbReference type="Rhea" id="RHEA:24624"/>
        <dbReference type="Rhea" id="RHEA-COMP:9670"/>
        <dbReference type="Rhea" id="RHEA-COMP:9704"/>
        <dbReference type="ChEBI" id="CHEBI:15378"/>
        <dbReference type="ChEBI" id="CHEBI:30616"/>
        <dbReference type="ChEBI" id="CHEBI:33019"/>
        <dbReference type="ChEBI" id="CHEBI:57926"/>
        <dbReference type="ChEBI" id="CHEBI:78442"/>
        <dbReference type="ChEBI" id="CHEBI:78534"/>
        <dbReference type="ChEBI" id="CHEBI:456215"/>
        <dbReference type="EC" id="6.1.1.3"/>
    </reaction>
</comment>
<dbReference type="PANTHER" id="PTHR11451">
    <property type="entry name" value="THREONINE-TRNA LIGASE"/>
    <property type="match status" value="1"/>
</dbReference>
<dbReference type="InterPro" id="IPR018163">
    <property type="entry name" value="Thr/Ala-tRNA-synth_IIc_edit"/>
</dbReference>
<feature type="domain" description="Aminoacyl-transfer RNA synthetases class-II family profile" evidence="12">
    <location>
        <begin position="127"/>
        <end position="356"/>
    </location>
</feature>
<dbReference type="InterPro" id="IPR012676">
    <property type="entry name" value="TGS-like"/>
</dbReference>
<dbReference type="Proteomes" id="UP000006813">
    <property type="component" value="Unassembled WGS sequence"/>
</dbReference>
<dbReference type="STRING" id="10181.G5ARZ6"/>
<evidence type="ECO:0000256" key="8">
    <source>
        <dbReference type="ARBA" id="ARBA00022917"/>
    </source>
</evidence>
<dbReference type="FunFam" id="3.40.50.800:FF:000003">
    <property type="entry name" value="Threonine--tRNA ligase 2, cytoplasmic"/>
    <property type="match status" value="1"/>
</dbReference>
<dbReference type="GO" id="GO:0004829">
    <property type="term" value="F:threonine-tRNA ligase activity"/>
    <property type="evidence" value="ECO:0007669"/>
    <property type="project" value="UniProtKB-EC"/>
</dbReference>
<feature type="domain" description="TGS" evidence="13">
    <location>
        <begin position="1"/>
        <end position="42"/>
    </location>
</feature>
<dbReference type="GO" id="GO:0006435">
    <property type="term" value="P:threonyl-tRNA aminoacylation"/>
    <property type="evidence" value="ECO:0007669"/>
    <property type="project" value="InterPro"/>
</dbReference>
<dbReference type="EMBL" id="JH166717">
    <property type="protein sequence ID" value="EHA99806.1"/>
    <property type="molecule type" value="Genomic_DNA"/>
</dbReference>
<dbReference type="InterPro" id="IPR045864">
    <property type="entry name" value="aa-tRNA-synth_II/BPL/LPL"/>
</dbReference>
<keyword evidence="9 14" id="KW-0030">Aminoacyl-tRNA synthetase</keyword>
<evidence type="ECO:0000256" key="11">
    <source>
        <dbReference type="ARBA" id="ARBA00049515"/>
    </source>
</evidence>
<dbReference type="PANTHER" id="PTHR11451:SF38">
    <property type="entry name" value="THREONINE--TRNA LIGASE 2, CYTOPLASMIC"/>
    <property type="match status" value="1"/>
</dbReference>
<evidence type="ECO:0000256" key="7">
    <source>
        <dbReference type="ARBA" id="ARBA00022840"/>
    </source>
</evidence>
<dbReference type="Pfam" id="PF02824">
    <property type="entry name" value="TGS"/>
    <property type="match status" value="1"/>
</dbReference>
<keyword evidence="8" id="KW-0648">Protein biosynthesis</keyword>
<dbReference type="EC" id="6.1.1.3" evidence="2"/>
<dbReference type="CDD" id="cd00771">
    <property type="entry name" value="ThrRS_core"/>
    <property type="match status" value="1"/>
</dbReference>
<dbReference type="Gene3D" id="3.40.50.800">
    <property type="entry name" value="Anticodon-binding domain"/>
    <property type="match status" value="1"/>
</dbReference>
<dbReference type="AlphaFoldDB" id="G5ARZ6"/>
<dbReference type="SUPFAM" id="SSF55186">
    <property type="entry name" value="ThrRS/AlaRS common domain"/>
    <property type="match status" value="1"/>
</dbReference>
<dbReference type="InterPro" id="IPR002314">
    <property type="entry name" value="aa-tRNA-synt_IIb"/>
</dbReference>
<keyword evidence="3" id="KW-0436">Ligase</keyword>
<gene>
    <name evidence="14" type="ORF">GW7_19287</name>
</gene>
<keyword evidence="4" id="KW-0479">Metal-binding</keyword>
<protein>
    <recommendedName>
        <fullName evidence="2">threonine--tRNA ligase</fullName>
        <ecNumber evidence="2">6.1.1.3</ecNumber>
    </recommendedName>
    <alternativeName>
        <fullName evidence="10">Threonyl-tRNA synthetase</fullName>
    </alternativeName>
</protein>
<name>G5ARZ6_HETGA</name>
<dbReference type="InterPro" id="IPR004154">
    <property type="entry name" value="Anticodon-bd"/>
</dbReference>
<sequence length="466" mass="53991">MPSGVSQRSQELAENTVIAKVNGELWDLDRPLEGDSTLELLMFDNEEAQAVYWHSSAHILGEAMELYYGGHLCYGPPIENGFYYDMFIEDRAVSSTELAALENICKSIIKEKQPFERLEVSKETLLDMFKEEYHNHNFTEVLSPNMYNSKLWETSGHWQHYSENMFTFDIEKDTFALKPMNCPGHCLMFAHRPRSWREMPIRFADFGVLHRNELSGTLSGLTRVRRFQQDDAHIFCTVEQIEEEIKGCLQFLQSVYSTFGFSFQLNLSTRPEKFLGEMEMWDEAEKIDIKIKDAIGRYHQCATIQLDFQLPIRFNLTYVSKDGDDKKRPMIIHRAILGSVERMIAILSENYGGKWPFWLSPRQIMVIPVGPTCEEYALQVSNEFFEEGFMADVDLDDSCTLNKKIRNAQLAQYNFILVVGEKEKINNAVNVRTRDNKIHGEISVTSAIDKLKNLKKSRTLNAEERF</sequence>
<evidence type="ECO:0000256" key="1">
    <source>
        <dbReference type="ARBA" id="ARBA00008226"/>
    </source>
</evidence>
<dbReference type="SUPFAM" id="SSF55681">
    <property type="entry name" value="Class II aaRS and biotin synthetases"/>
    <property type="match status" value="1"/>
</dbReference>
<dbReference type="GO" id="GO:0005739">
    <property type="term" value="C:mitochondrion"/>
    <property type="evidence" value="ECO:0007669"/>
    <property type="project" value="TreeGrafter"/>
</dbReference>
<dbReference type="InterPro" id="IPR002320">
    <property type="entry name" value="Thr-tRNA-ligase_IIa"/>
</dbReference>
<evidence type="ECO:0000256" key="6">
    <source>
        <dbReference type="ARBA" id="ARBA00022833"/>
    </source>
</evidence>
<dbReference type="InterPro" id="IPR036621">
    <property type="entry name" value="Anticodon-bd_dom_sf"/>
</dbReference>
<comment type="similarity">
    <text evidence="1">Belongs to the class-II aminoacyl-tRNA synthetase family.</text>
</comment>
<evidence type="ECO:0000313" key="14">
    <source>
        <dbReference type="EMBL" id="EHA99806.1"/>
    </source>
</evidence>
<dbReference type="eggNOG" id="KOG1637">
    <property type="taxonomic scope" value="Eukaryota"/>
</dbReference>
<keyword evidence="7" id="KW-0067">ATP-binding</keyword>
<reference evidence="14 15" key="1">
    <citation type="journal article" date="2011" name="Nature">
        <title>Genome sequencing reveals insights into physiology and longevity of the naked mole rat.</title>
        <authorList>
            <person name="Kim E.B."/>
            <person name="Fang X."/>
            <person name="Fushan A.A."/>
            <person name="Huang Z."/>
            <person name="Lobanov A.V."/>
            <person name="Han L."/>
            <person name="Marino S.M."/>
            <person name="Sun X."/>
            <person name="Turanov A.A."/>
            <person name="Yang P."/>
            <person name="Yim S.H."/>
            <person name="Zhao X."/>
            <person name="Kasaikina M.V."/>
            <person name="Stoletzki N."/>
            <person name="Peng C."/>
            <person name="Polak P."/>
            <person name="Xiong Z."/>
            <person name="Kiezun A."/>
            <person name="Zhu Y."/>
            <person name="Chen Y."/>
            <person name="Kryukov G.V."/>
            <person name="Zhang Q."/>
            <person name="Peshkin L."/>
            <person name="Yang L."/>
            <person name="Bronson R.T."/>
            <person name="Buffenstein R."/>
            <person name="Wang B."/>
            <person name="Han C."/>
            <person name="Li Q."/>
            <person name="Chen L."/>
            <person name="Zhao W."/>
            <person name="Sunyaev S.R."/>
            <person name="Park T.J."/>
            <person name="Zhang G."/>
            <person name="Wang J."/>
            <person name="Gladyshev V.N."/>
        </authorList>
    </citation>
    <scope>NUCLEOTIDE SEQUENCE [LARGE SCALE GENOMIC DNA]</scope>
</reference>